<gene>
    <name evidence="1" type="ORF">ILEXP_LOCUS46701</name>
</gene>
<name>A0ABC8U978_9AQUA</name>
<protein>
    <submittedName>
        <fullName evidence="1">Uncharacterized protein</fullName>
    </submittedName>
</protein>
<keyword evidence="2" id="KW-1185">Reference proteome</keyword>
<reference evidence="1 2" key="1">
    <citation type="submission" date="2024-02" db="EMBL/GenBank/DDBJ databases">
        <authorList>
            <person name="Vignale AGUSTIN F."/>
            <person name="Sosa J E."/>
            <person name="Modenutti C."/>
        </authorList>
    </citation>
    <scope>NUCLEOTIDE SEQUENCE [LARGE SCALE GENOMIC DNA]</scope>
</reference>
<proteinExistence type="predicted"/>
<organism evidence="1 2">
    <name type="scientific">Ilex paraguariensis</name>
    <name type="common">yerba mate</name>
    <dbReference type="NCBI Taxonomy" id="185542"/>
    <lineage>
        <taxon>Eukaryota</taxon>
        <taxon>Viridiplantae</taxon>
        <taxon>Streptophyta</taxon>
        <taxon>Embryophyta</taxon>
        <taxon>Tracheophyta</taxon>
        <taxon>Spermatophyta</taxon>
        <taxon>Magnoliopsida</taxon>
        <taxon>eudicotyledons</taxon>
        <taxon>Gunneridae</taxon>
        <taxon>Pentapetalae</taxon>
        <taxon>asterids</taxon>
        <taxon>campanulids</taxon>
        <taxon>Aquifoliales</taxon>
        <taxon>Aquifoliaceae</taxon>
        <taxon>Ilex</taxon>
    </lineage>
</organism>
<accession>A0ABC8U978</accession>
<sequence length="57" mass="6512">MNHSEELRVTKVEECKIRSFKELVTLEKLARYSLGLLVIEKLLAPSPIDLSVEEVVD</sequence>
<dbReference type="EMBL" id="CAUOFW020006924">
    <property type="protein sequence ID" value="CAK9176834.1"/>
    <property type="molecule type" value="Genomic_DNA"/>
</dbReference>
<comment type="caution">
    <text evidence="1">The sequence shown here is derived from an EMBL/GenBank/DDBJ whole genome shotgun (WGS) entry which is preliminary data.</text>
</comment>
<evidence type="ECO:0000313" key="2">
    <source>
        <dbReference type="Proteomes" id="UP001642360"/>
    </source>
</evidence>
<dbReference type="AlphaFoldDB" id="A0ABC8U978"/>
<dbReference type="Proteomes" id="UP001642360">
    <property type="component" value="Unassembled WGS sequence"/>
</dbReference>
<evidence type="ECO:0000313" key="1">
    <source>
        <dbReference type="EMBL" id="CAK9176834.1"/>
    </source>
</evidence>